<name>A0A0P1EA17_9RHOB</name>
<dbReference type="Proteomes" id="UP000050786">
    <property type="component" value="Unassembled WGS sequence"/>
</dbReference>
<dbReference type="EMBL" id="CYPS01000067">
    <property type="protein sequence ID" value="CUH45424.1"/>
    <property type="molecule type" value="Genomic_DNA"/>
</dbReference>
<reference evidence="2" key="1">
    <citation type="submission" date="2015-09" db="EMBL/GenBank/DDBJ databases">
        <authorList>
            <person name="Rodrigo-Torres L."/>
            <person name="Arahal D.R."/>
        </authorList>
    </citation>
    <scope>NUCLEOTIDE SEQUENCE [LARGE SCALE GENOMIC DNA]</scope>
    <source>
        <strain evidence="2">CECT 4293</strain>
    </source>
</reference>
<evidence type="ECO:0000313" key="2">
    <source>
        <dbReference type="Proteomes" id="UP000050786"/>
    </source>
</evidence>
<organism evidence="1 2">
    <name type="scientific">Ruegeria atlantica</name>
    <dbReference type="NCBI Taxonomy" id="81569"/>
    <lineage>
        <taxon>Bacteria</taxon>
        <taxon>Pseudomonadati</taxon>
        <taxon>Pseudomonadota</taxon>
        <taxon>Alphaproteobacteria</taxon>
        <taxon>Rhodobacterales</taxon>
        <taxon>Roseobacteraceae</taxon>
        <taxon>Ruegeria</taxon>
    </lineage>
</organism>
<evidence type="ECO:0000313" key="1">
    <source>
        <dbReference type="EMBL" id="CUH45424.1"/>
    </source>
</evidence>
<dbReference type="AlphaFoldDB" id="A0A0P1EA17"/>
<proteinExistence type="predicted"/>
<protein>
    <submittedName>
        <fullName evidence="1">Uncharacterized protein</fullName>
    </submittedName>
</protein>
<dbReference type="RefSeq" id="WP_058275345.1">
    <property type="nucleotide sequence ID" value="NZ_CYPS01000067.1"/>
</dbReference>
<accession>A0A0P1EA17</accession>
<keyword evidence="2" id="KW-1185">Reference proteome</keyword>
<gene>
    <name evidence="1" type="ORF">RUM4293_04338</name>
</gene>
<sequence>MSVRKRVEKLEQKAGQEFVVVVTLGEFYDKSGNVIPTDNGPPKNFEKLADSVVVSVSGSEASKKLKRREGETHPDFMRRFDKAGIEIGESVGATVTLNWYVNWI</sequence>